<feature type="region of interest" description="Disordered" evidence="1">
    <location>
        <begin position="1"/>
        <end position="23"/>
    </location>
</feature>
<organism evidence="2 3">
    <name type="scientific">Mycolicibacterium elephantis</name>
    <dbReference type="NCBI Taxonomy" id="81858"/>
    <lineage>
        <taxon>Bacteria</taxon>
        <taxon>Bacillati</taxon>
        <taxon>Actinomycetota</taxon>
        <taxon>Actinomycetes</taxon>
        <taxon>Mycobacteriales</taxon>
        <taxon>Mycobacteriaceae</taxon>
        <taxon>Mycolicibacterium</taxon>
    </lineage>
</organism>
<dbReference type="OrthoDB" id="4620104at2"/>
<dbReference type="RefSeq" id="WP_046753694.1">
    <property type="nucleotide sequence ID" value="NZ_LBNO01000083.1"/>
</dbReference>
<reference evidence="2 3" key="1">
    <citation type="submission" date="2017-02" db="EMBL/GenBank/DDBJ databases">
        <title>The new phylogeny of genus Mycobacterium.</title>
        <authorList>
            <person name="Tortoli E."/>
            <person name="Trovato A."/>
            <person name="Cirillo D.M."/>
        </authorList>
    </citation>
    <scope>NUCLEOTIDE SEQUENCE [LARGE SCALE GENOMIC DNA]</scope>
    <source>
        <strain evidence="2 3">FI-09383</strain>
    </source>
</reference>
<evidence type="ECO:0000313" key="3">
    <source>
        <dbReference type="Proteomes" id="UP000192772"/>
    </source>
</evidence>
<dbReference type="InterPro" id="IPR015952">
    <property type="entry name" value="Me_mOase_g_dom1"/>
</dbReference>
<comment type="caution">
    <text evidence="2">The sequence shown here is derived from an EMBL/GenBank/DDBJ whole genome shotgun (WGS) entry which is preliminary data.</text>
</comment>
<dbReference type="GO" id="GO:0015947">
    <property type="term" value="P:methane metabolic process"/>
    <property type="evidence" value="ECO:0007669"/>
    <property type="project" value="InterPro"/>
</dbReference>
<dbReference type="InterPro" id="IPR015953">
    <property type="entry name" value="Me_mOase_g_dom2"/>
</dbReference>
<dbReference type="STRING" id="81858.BST23_02130"/>
<evidence type="ECO:0008006" key="4">
    <source>
        <dbReference type="Google" id="ProtNLM"/>
    </source>
</evidence>
<dbReference type="AlphaFoldDB" id="A0A0M2ZBL2"/>
<dbReference type="Gene3D" id="1.20.1280.10">
    <property type="entry name" value="Methane monooxygenase, gamma chain, domain 1"/>
    <property type="match status" value="1"/>
</dbReference>
<name>A0A0M2ZBL2_9MYCO</name>
<dbReference type="SUPFAM" id="SSF47152">
    <property type="entry name" value="Methane monooxygenase hydrolase, gamma subunit"/>
    <property type="match status" value="1"/>
</dbReference>
<sequence>MSRTAKVAAGATPRTEYPPFGDQPLRAQWTERLAGVTRLDAALDLLLDWRAGRADNPLEEADFLWIEARIEDKVAVLRFAEHSGEYLDTTALTGEPIAAVCESALAEAQAADDVAALEAVVAAFRRRYKPPVIPSVPFLRTETELTELLIRRRTKGWYDEPLTELRGRRNAALVAESDVTQ</sequence>
<gene>
    <name evidence="2" type="ORF">BST23_02130</name>
</gene>
<evidence type="ECO:0000256" key="1">
    <source>
        <dbReference type="SAM" id="MobiDB-lite"/>
    </source>
</evidence>
<dbReference type="EMBL" id="MVHP01000002">
    <property type="protein sequence ID" value="ORA68654.1"/>
    <property type="molecule type" value="Genomic_DNA"/>
</dbReference>
<accession>A0A0M2ZBL2</accession>
<evidence type="ECO:0000313" key="2">
    <source>
        <dbReference type="EMBL" id="ORA68654.1"/>
    </source>
</evidence>
<dbReference type="Pfam" id="PF02964">
    <property type="entry name" value="MeMO_Hyd_G"/>
    <property type="match status" value="1"/>
</dbReference>
<protein>
    <recommendedName>
        <fullName evidence="4">Methane monooxygenase</fullName>
    </recommendedName>
</protein>
<dbReference type="Gene3D" id="1.20.1280.30">
    <property type="entry name" value="Methane monooxygenase, gamma chain, domain 2"/>
    <property type="match status" value="1"/>
</dbReference>
<dbReference type="InterPro" id="IPR036123">
    <property type="entry name" value="Me_mOase_sf_g"/>
</dbReference>
<dbReference type="GO" id="GO:0015049">
    <property type="term" value="F:methane monooxygenase [NAD(P)H] activity"/>
    <property type="evidence" value="ECO:0007669"/>
    <property type="project" value="InterPro"/>
</dbReference>
<proteinExistence type="predicted"/>
<dbReference type="InterPro" id="IPR004222">
    <property type="entry name" value="Me_mOase_g"/>
</dbReference>
<dbReference type="Proteomes" id="UP000192772">
    <property type="component" value="Unassembled WGS sequence"/>
</dbReference>